<organism evidence="3 4">
    <name type="scientific">Microbispora bryophytorum subsp. camponoti</name>
    <dbReference type="NCBI Taxonomy" id="1677852"/>
    <lineage>
        <taxon>Bacteria</taxon>
        <taxon>Bacillati</taxon>
        <taxon>Actinomycetota</taxon>
        <taxon>Actinomycetes</taxon>
        <taxon>Streptosporangiales</taxon>
        <taxon>Streptosporangiaceae</taxon>
        <taxon>Microbispora</taxon>
    </lineage>
</organism>
<evidence type="ECO:0000313" key="4">
    <source>
        <dbReference type="Proteomes" id="UP000653231"/>
    </source>
</evidence>
<keyword evidence="4" id="KW-1185">Reference proteome</keyword>
<evidence type="ECO:0000256" key="2">
    <source>
        <dbReference type="SAM" id="Phobius"/>
    </source>
</evidence>
<proteinExistence type="predicted"/>
<evidence type="ECO:0008006" key="5">
    <source>
        <dbReference type="Google" id="ProtNLM"/>
    </source>
</evidence>
<dbReference type="InterPro" id="IPR045865">
    <property type="entry name" value="ACT-like_dom_sf"/>
</dbReference>
<name>A0ABR8L0G8_9ACTN</name>
<dbReference type="Proteomes" id="UP000653231">
    <property type="component" value="Unassembled WGS sequence"/>
</dbReference>
<accession>A0ABR8L0G8</accession>
<gene>
    <name evidence="3" type="ORF">IEQ31_01805</name>
</gene>
<sequence>MSEPRNAADGGGHASPGPHHGLPNHGQPHGLPQHRHHGVRSWRREVGELAALFIAVGLAHVLTTLLGHRDPGPVVLVGLGLALILGSAVHRRLSASGGLRARTRVRAAQSTSLWRVRARVAERPGRLAALAGALARLRCNILALQIAPAGSASMMPGGCDALDEFIVEAPASLTPLDLWRAVDRAGGTEAVIVPAQVRDLIDPGIQALLLGRRVRDDPGELVAAMTELLRTADIRRCGPGEPAPGEGPTVMAVPLPAGGVLVARRPDLPFTPTETARAAALAAAARAPSVGGRVR</sequence>
<feature type="transmembrane region" description="Helical" evidence="2">
    <location>
        <begin position="49"/>
        <end position="68"/>
    </location>
</feature>
<feature type="transmembrane region" description="Helical" evidence="2">
    <location>
        <begin position="74"/>
        <end position="93"/>
    </location>
</feature>
<evidence type="ECO:0000313" key="3">
    <source>
        <dbReference type="EMBL" id="MBD3141928.1"/>
    </source>
</evidence>
<protein>
    <recommendedName>
        <fullName evidence="5">ACT domain-containing protein</fullName>
    </recommendedName>
</protein>
<dbReference type="SUPFAM" id="SSF55021">
    <property type="entry name" value="ACT-like"/>
    <property type="match status" value="1"/>
</dbReference>
<evidence type="ECO:0000256" key="1">
    <source>
        <dbReference type="SAM" id="MobiDB-lite"/>
    </source>
</evidence>
<reference evidence="3 4" key="1">
    <citation type="submission" date="2020-09" db="EMBL/GenBank/DDBJ databases">
        <title>Actinomycete isolated from the Camponotus japonicus Mayr.</title>
        <authorList>
            <person name="Gong X."/>
        </authorList>
    </citation>
    <scope>NUCLEOTIDE SEQUENCE [LARGE SCALE GENOMIC DNA]</scope>
    <source>
        <strain evidence="3 4">2C-HV3</strain>
    </source>
</reference>
<comment type="caution">
    <text evidence="3">The sequence shown here is derived from an EMBL/GenBank/DDBJ whole genome shotgun (WGS) entry which is preliminary data.</text>
</comment>
<feature type="region of interest" description="Disordered" evidence="1">
    <location>
        <begin position="1"/>
        <end position="39"/>
    </location>
</feature>
<keyword evidence="2" id="KW-0812">Transmembrane</keyword>
<keyword evidence="2" id="KW-1133">Transmembrane helix</keyword>
<keyword evidence="2" id="KW-0472">Membrane</keyword>
<dbReference type="RefSeq" id="WP_191049771.1">
    <property type="nucleotide sequence ID" value="NZ_JACXRZ010000002.1"/>
</dbReference>
<dbReference type="EMBL" id="JACXRZ010000002">
    <property type="protein sequence ID" value="MBD3141928.1"/>
    <property type="molecule type" value="Genomic_DNA"/>
</dbReference>